<dbReference type="GO" id="GO:0008270">
    <property type="term" value="F:zinc ion binding"/>
    <property type="evidence" value="ECO:0007669"/>
    <property type="project" value="InterPro"/>
</dbReference>
<gene>
    <name evidence="10" type="ORF">G7Z17_g144</name>
</gene>
<dbReference type="SMART" id="SM00906">
    <property type="entry name" value="Fungal_trans"/>
    <property type="match status" value="1"/>
</dbReference>
<keyword evidence="5" id="KW-0238">DNA-binding</keyword>
<evidence type="ECO:0000256" key="7">
    <source>
        <dbReference type="ARBA" id="ARBA00023242"/>
    </source>
</evidence>
<name>A0A9P5HSR0_9HYPO</name>
<keyword evidence="6" id="KW-0804">Transcription</keyword>
<dbReference type="GO" id="GO:0006351">
    <property type="term" value="P:DNA-templated transcription"/>
    <property type="evidence" value="ECO:0007669"/>
    <property type="project" value="InterPro"/>
</dbReference>
<evidence type="ECO:0000256" key="1">
    <source>
        <dbReference type="ARBA" id="ARBA00004123"/>
    </source>
</evidence>
<evidence type="ECO:0000256" key="2">
    <source>
        <dbReference type="ARBA" id="ARBA00022723"/>
    </source>
</evidence>
<dbReference type="InterPro" id="IPR001138">
    <property type="entry name" value="Zn2Cys6_DnaBD"/>
</dbReference>
<feature type="region of interest" description="Disordered" evidence="8">
    <location>
        <begin position="1"/>
        <end position="42"/>
    </location>
</feature>
<dbReference type="AlphaFoldDB" id="A0A9P5HSR0"/>
<feature type="domain" description="Zn(2)-C6 fungal-type" evidence="9">
    <location>
        <begin position="43"/>
        <end position="72"/>
    </location>
</feature>
<dbReference type="PANTHER" id="PTHR47782">
    <property type="entry name" value="ZN(II)2CYS6 TRANSCRIPTION FACTOR (EUROFUNG)-RELATED"/>
    <property type="match status" value="1"/>
</dbReference>
<dbReference type="EMBL" id="JAANBB010000001">
    <property type="protein sequence ID" value="KAF7558129.1"/>
    <property type="molecule type" value="Genomic_DNA"/>
</dbReference>
<keyword evidence="7" id="KW-0539">Nucleus</keyword>
<dbReference type="Proteomes" id="UP000722485">
    <property type="component" value="Unassembled WGS sequence"/>
</dbReference>
<evidence type="ECO:0000256" key="3">
    <source>
        <dbReference type="ARBA" id="ARBA00022833"/>
    </source>
</evidence>
<keyword evidence="2" id="KW-0479">Metal-binding</keyword>
<keyword evidence="4" id="KW-0805">Transcription regulation</keyword>
<evidence type="ECO:0000256" key="8">
    <source>
        <dbReference type="SAM" id="MobiDB-lite"/>
    </source>
</evidence>
<dbReference type="PROSITE" id="PS50048">
    <property type="entry name" value="ZN2_CY6_FUNGAL_2"/>
    <property type="match status" value="1"/>
</dbReference>
<evidence type="ECO:0000256" key="6">
    <source>
        <dbReference type="ARBA" id="ARBA00023163"/>
    </source>
</evidence>
<dbReference type="Pfam" id="PF04082">
    <property type="entry name" value="Fungal_trans"/>
    <property type="match status" value="1"/>
</dbReference>
<dbReference type="SMART" id="SM00066">
    <property type="entry name" value="GAL4"/>
    <property type="match status" value="1"/>
</dbReference>
<dbReference type="SUPFAM" id="SSF57701">
    <property type="entry name" value="Zn2/Cys6 DNA-binding domain"/>
    <property type="match status" value="1"/>
</dbReference>
<dbReference type="PROSITE" id="PS00463">
    <property type="entry name" value="ZN2_CY6_FUNGAL_1"/>
    <property type="match status" value="1"/>
</dbReference>
<proteinExistence type="predicted"/>
<keyword evidence="3" id="KW-0862">Zinc</keyword>
<dbReference type="PANTHER" id="PTHR47782:SF12">
    <property type="entry name" value="ZN(II)2CYS6 TRANSCRIPTION FACTOR (EUROFUNG)"/>
    <property type="match status" value="1"/>
</dbReference>
<evidence type="ECO:0000259" key="9">
    <source>
        <dbReference type="PROSITE" id="PS50048"/>
    </source>
</evidence>
<dbReference type="InterPro" id="IPR036864">
    <property type="entry name" value="Zn2-C6_fun-type_DNA-bd_sf"/>
</dbReference>
<dbReference type="GO" id="GO:0000981">
    <property type="term" value="F:DNA-binding transcription factor activity, RNA polymerase II-specific"/>
    <property type="evidence" value="ECO:0007669"/>
    <property type="project" value="InterPro"/>
</dbReference>
<comment type="caution">
    <text evidence="10">The sequence shown here is derived from an EMBL/GenBank/DDBJ whole genome shotgun (WGS) entry which is preliminary data.</text>
</comment>
<dbReference type="GO" id="GO:0043565">
    <property type="term" value="F:sequence-specific DNA binding"/>
    <property type="evidence" value="ECO:0007669"/>
    <property type="project" value="TreeGrafter"/>
</dbReference>
<dbReference type="Gene3D" id="4.10.240.10">
    <property type="entry name" value="Zn(2)-C6 fungal-type DNA-binding domain"/>
    <property type="match status" value="1"/>
</dbReference>
<dbReference type="InterPro" id="IPR007219">
    <property type="entry name" value="XnlR_reg_dom"/>
</dbReference>
<protein>
    <recommendedName>
        <fullName evidence="9">Zn(2)-C6 fungal-type domain-containing protein</fullName>
    </recommendedName>
</protein>
<evidence type="ECO:0000313" key="10">
    <source>
        <dbReference type="EMBL" id="KAF7558129.1"/>
    </source>
</evidence>
<dbReference type="CDD" id="cd12148">
    <property type="entry name" value="fungal_TF_MHR"/>
    <property type="match status" value="1"/>
</dbReference>
<comment type="subcellular location">
    <subcellularLocation>
        <location evidence="1">Nucleus</location>
    </subcellularLocation>
</comment>
<sequence length="664" mass="73653">MDMRNATGAESPPTPSDPAETLTPGAGRPRPTHRRGLKRNSAACQRCRRRKQKCDGNLPTCGPCSVVRASCVPSERLIVRVDPNCECERLRSQVRELQEQLATLQAHQNTQSTFLGQVDSDGPETEALTSLIGQPSQLVSAPVDARRGFSPELEGFYRGRMLLPTFPETNTADTPNSCFLSSPWHLWNGLAEASPPSDHVPNSIPLSLHDYSLELVDVFFARRWPQFPVLHRPTFMESHYLPFSEGETHDKLSSFQVNMVLAIGASEQARAKTKSQLSHHHFFQAAVQDLGSVMGASDIDCIQCLLLLCIFGSNEPQLVNLWYTVGLALRLAVGIDLHRHETVATKSLVEAEMCKRLFWSVYTMDRSISIAMGRPLGIQDADITIPLPLSISDDRLSNPEEPSFISPSSNGKDLSTFLHVIRLRRINADIYKALHSAGETNIEGCSLEAIRQEYYSRLSDWLFSAPRYLAPTSMYQMTEWFQIAYHQAILNLYRPSHASPVATIEAIRLCADSSISLITCYSALYAKNKVTYTFVALNSLFMAAVTMLYSLRASFTLRQELTKEVAESNIRSCTSLLRDISNGRAVGQRSAQVVTRLGNATLAIFDTAPTLGNEVDTEFMSWFGVKSQNPPGPGQPTPSIDVPWNDLFNQGFDLGGTFCNDLLL</sequence>
<dbReference type="CDD" id="cd00067">
    <property type="entry name" value="GAL4"/>
    <property type="match status" value="1"/>
</dbReference>
<dbReference type="GO" id="GO:0045944">
    <property type="term" value="P:positive regulation of transcription by RNA polymerase II"/>
    <property type="evidence" value="ECO:0007669"/>
    <property type="project" value="TreeGrafter"/>
</dbReference>
<keyword evidence="11" id="KW-1185">Reference proteome</keyword>
<dbReference type="InterPro" id="IPR052202">
    <property type="entry name" value="Yeast_MetPath_Reg"/>
</dbReference>
<evidence type="ECO:0000313" key="11">
    <source>
        <dbReference type="Proteomes" id="UP000722485"/>
    </source>
</evidence>
<accession>A0A9P5HSR0</accession>
<dbReference type="Pfam" id="PF00172">
    <property type="entry name" value="Zn_clus"/>
    <property type="match status" value="1"/>
</dbReference>
<organism evidence="10 11">
    <name type="scientific">Cylindrodendrum hubeiense</name>
    <dbReference type="NCBI Taxonomy" id="595255"/>
    <lineage>
        <taxon>Eukaryota</taxon>
        <taxon>Fungi</taxon>
        <taxon>Dikarya</taxon>
        <taxon>Ascomycota</taxon>
        <taxon>Pezizomycotina</taxon>
        <taxon>Sordariomycetes</taxon>
        <taxon>Hypocreomycetidae</taxon>
        <taxon>Hypocreales</taxon>
        <taxon>Nectriaceae</taxon>
        <taxon>Cylindrodendrum</taxon>
    </lineage>
</organism>
<reference evidence="10" key="1">
    <citation type="submission" date="2020-03" db="EMBL/GenBank/DDBJ databases">
        <title>Draft Genome Sequence of Cylindrodendrum hubeiense.</title>
        <authorList>
            <person name="Buettner E."/>
            <person name="Kellner H."/>
        </authorList>
    </citation>
    <scope>NUCLEOTIDE SEQUENCE</scope>
    <source>
        <strain evidence="10">IHI 201604</strain>
    </source>
</reference>
<evidence type="ECO:0000256" key="4">
    <source>
        <dbReference type="ARBA" id="ARBA00023015"/>
    </source>
</evidence>
<dbReference type="GO" id="GO:0005634">
    <property type="term" value="C:nucleus"/>
    <property type="evidence" value="ECO:0007669"/>
    <property type="project" value="UniProtKB-SubCell"/>
</dbReference>
<evidence type="ECO:0000256" key="5">
    <source>
        <dbReference type="ARBA" id="ARBA00023125"/>
    </source>
</evidence>
<dbReference type="OrthoDB" id="25921at2759"/>